<dbReference type="AlphaFoldDB" id="A0A0B1Z7U4"/>
<dbReference type="Gene3D" id="3.10.180.10">
    <property type="entry name" value="2,3-Dihydroxybiphenyl 1,2-Dioxygenase, domain 1"/>
    <property type="match status" value="1"/>
</dbReference>
<dbReference type="GO" id="GO:0016829">
    <property type="term" value="F:lyase activity"/>
    <property type="evidence" value="ECO:0007669"/>
    <property type="project" value="UniProtKB-KW"/>
</dbReference>
<protein>
    <submittedName>
        <fullName evidence="1">Lactoylglutathione lyase</fullName>
    </submittedName>
</protein>
<gene>
    <name evidence="1" type="ORF">JZ00_02000</name>
</gene>
<proteinExistence type="predicted"/>
<dbReference type="RefSeq" id="WP_014338795.1">
    <property type="nucleotide sequence ID" value="NZ_JQGJ02000002.1"/>
</dbReference>
<reference evidence="2" key="1">
    <citation type="submission" date="2015-03" db="EMBL/GenBank/DDBJ databases">
        <title>Pseudomonas frederiksbergensis hydrocarbon degrader.</title>
        <authorList>
            <person name="Brown L.M."/>
            <person name="Ruiz O.N."/>
            <person name="Mueller S."/>
            <person name="Gunasekera T.S."/>
        </authorList>
    </citation>
    <scope>NUCLEOTIDE SEQUENCE [LARGE SCALE GENOMIC DNA]</scope>
    <source>
        <strain evidence="2">SI8</strain>
    </source>
</reference>
<dbReference type="OrthoDB" id="4771301at2"/>
<accession>A0A0B1Z7U4</accession>
<sequence>MFELLMSADMMVPDPDGMTQMLVDKLGIYKHERWRQAFDNHPYIAHFLRVHKSLAVSPTRIEPQWHLDRPNPGDPLFHDFLESLKDFQGHHRPMLTHSIVLALHGDKFDALVDKLMRRRLPFRMAQRTPEMPFDRLWLGATPEQPYYQPSVDGGLCIEIMPTEPLQMPPETYQLPPMQPRDLKPGDMVRVTARGFLVRDLDETLRKVSTNLDWEPSGPVETIGSEGYRRARMGFTVPNSATLDVLEATYWNTDAGHYVNNWGPGPYYIRIGVNDLAAKAEDLRARGTRFQWIESSAAVGGRALIKVDPQELDGQVFEFEECSA</sequence>
<dbReference type="EMBL" id="JQGJ01000001">
    <property type="protein sequence ID" value="KHK66635.1"/>
    <property type="molecule type" value="Genomic_DNA"/>
</dbReference>
<keyword evidence="1" id="KW-0456">Lyase</keyword>
<evidence type="ECO:0000313" key="2">
    <source>
        <dbReference type="Proteomes" id="UP000030949"/>
    </source>
</evidence>
<organism evidence="1 2">
    <name type="scientific">Pseudomonas frederiksbergensis</name>
    <dbReference type="NCBI Taxonomy" id="104087"/>
    <lineage>
        <taxon>Bacteria</taxon>
        <taxon>Pseudomonadati</taxon>
        <taxon>Pseudomonadota</taxon>
        <taxon>Gammaproteobacteria</taxon>
        <taxon>Pseudomonadales</taxon>
        <taxon>Pseudomonadaceae</taxon>
        <taxon>Pseudomonas</taxon>
    </lineage>
</organism>
<evidence type="ECO:0000313" key="1">
    <source>
        <dbReference type="EMBL" id="KHK66635.1"/>
    </source>
</evidence>
<name>A0A0B1Z7U4_9PSED</name>
<dbReference type="InterPro" id="IPR029068">
    <property type="entry name" value="Glyas_Bleomycin-R_OHBP_Dase"/>
</dbReference>
<dbReference type="Proteomes" id="UP000030949">
    <property type="component" value="Unassembled WGS sequence"/>
</dbReference>
<dbReference type="SUPFAM" id="SSF54593">
    <property type="entry name" value="Glyoxalase/Bleomycin resistance protein/Dihydroxybiphenyl dioxygenase"/>
    <property type="match status" value="1"/>
</dbReference>
<comment type="caution">
    <text evidence="1">The sequence shown here is derived from an EMBL/GenBank/DDBJ whole genome shotgun (WGS) entry which is preliminary data.</text>
</comment>